<evidence type="ECO:0000313" key="3">
    <source>
        <dbReference type="Proteomes" id="UP000321306"/>
    </source>
</evidence>
<dbReference type="InterPro" id="IPR003607">
    <property type="entry name" value="HD/PDEase_dom"/>
</dbReference>
<sequence>MTVLTERFARAVSYTLQKHQHHTRKQSEVPYFTHLMGVSSVVLEYGGNEDQAIAGLLHDTLEDISGDLAEEIKKRFGQKVLEVVLGCTDASREQRDLMGRKASWYDRKEGIIAGLATKPEDVLLVAVADKYHNARNLLENTLVLGDAFWERFNAGKSPTLWYYRRLTETLLSLPAKGQGIMHLIQVFFHITRDLEQVNGVSEIPTEQLKVPLED</sequence>
<dbReference type="EMBL" id="BJXB01000007">
    <property type="protein sequence ID" value="GEM46391.1"/>
    <property type="molecule type" value="Genomic_DNA"/>
</dbReference>
<dbReference type="PANTHER" id="PTHR46246:SF1">
    <property type="entry name" value="GUANOSINE-3',5'-BIS(DIPHOSPHATE) 3'-PYROPHOSPHOHYDROLASE MESH1"/>
    <property type="match status" value="1"/>
</dbReference>
<dbReference type="Proteomes" id="UP000321306">
    <property type="component" value="Unassembled WGS sequence"/>
</dbReference>
<feature type="domain" description="HD/PDEase" evidence="1">
    <location>
        <begin position="27"/>
        <end position="143"/>
    </location>
</feature>
<gene>
    <name evidence="2" type="ORF">DC3_20260</name>
</gene>
<dbReference type="RefSeq" id="WP_186815943.1">
    <property type="nucleotide sequence ID" value="NZ_BJXB01000007.1"/>
</dbReference>
<name>A0A511N1R5_DEIC1</name>
<keyword evidence="3" id="KW-1185">Reference proteome</keyword>
<dbReference type="InterPro" id="IPR052194">
    <property type="entry name" value="MESH1"/>
</dbReference>
<comment type="caution">
    <text evidence="2">The sequence shown here is derived from an EMBL/GenBank/DDBJ whole genome shotgun (WGS) entry which is preliminary data.</text>
</comment>
<accession>A0A511N1R5</accession>
<dbReference type="PANTHER" id="PTHR46246">
    <property type="entry name" value="GUANOSINE-3',5'-BIS(DIPHOSPHATE) 3'-PYROPHOSPHOHYDROLASE MESH1"/>
    <property type="match status" value="1"/>
</dbReference>
<dbReference type="SMART" id="SM00471">
    <property type="entry name" value="HDc"/>
    <property type="match status" value="1"/>
</dbReference>
<dbReference type="Gene3D" id="1.10.3210.10">
    <property type="entry name" value="Hypothetical protein af1432"/>
    <property type="match status" value="1"/>
</dbReference>
<protein>
    <recommendedName>
        <fullName evidence="1">HD/PDEase domain-containing protein</fullName>
    </recommendedName>
</protein>
<reference evidence="2 3" key="1">
    <citation type="submission" date="2019-07" db="EMBL/GenBank/DDBJ databases">
        <title>Whole genome shotgun sequence of Deinococcus cellulosilyticus NBRC 106333.</title>
        <authorList>
            <person name="Hosoyama A."/>
            <person name="Uohara A."/>
            <person name="Ohji S."/>
            <person name="Ichikawa N."/>
        </authorList>
    </citation>
    <scope>NUCLEOTIDE SEQUENCE [LARGE SCALE GENOMIC DNA]</scope>
    <source>
        <strain evidence="2 3">NBRC 106333</strain>
    </source>
</reference>
<dbReference type="GO" id="GO:0008893">
    <property type="term" value="F:guanosine-3',5'-bis(diphosphate) 3'-diphosphatase activity"/>
    <property type="evidence" value="ECO:0007669"/>
    <property type="project" value="TreeGrafter"/>
</dbReference>
<dbReference type="SUPFAM" id="SSF109604">
    <property type="entry name" value="HD-domain/PDEase-like"/>
    <property type="match status" value="1"/>
</dbReference>
<proteinExistence type="predicted"/>
<evidence type="ECO:0000259" key="1">
    <source>
        <dbReference type="SMART" id="SM00471"/>
    </source>
</evidence>
<organism evidence="2 3">
    <name type="scientific">Deinococcus cellulosilyticus (strain DSM 18568 / NBRC 106333 / KACC 11606 / 5516J-15)</name>
    <dbReference type="NCBI Taxonomy" id="1223518"/>
    <lineage>
        <taxon>Bacteria</taxon>
        <taxon>Thermotogati</taxon>
        <taxon>Deinococcota</taxon>
        <taxon>Deinococci</taxon>
        <taxon>Deinococcales</taxon>
        <taxon>Deinococcaceae</taxon>
        <taxon>Deinococcus</taxon>
    </lineage>
</organism>
<evidence type="ECO:0000313" key="2">
    <source>
        <dbReference type="EMBL" id="GEM46391.1"/>
    </source>
</evidence>
<dbReference type="AlphaFoldDB" id="A0A511N1R5"/>
<dbReference type="Pfam" id="PF13328">
    <property type="entry name" value="HD_4"/>
    <property type="match status" value="1"/>
</dbReference>